<evidence type="ECO:0000259" key="11">
    <source>
        <dbReference type="PROSITE" id="PS50929"/>
    </source>
</evidence>
<dbReference type="SUPFAM" id="SSF90123">
    <property type="entry name" value="ABC transporter transmembrane region"/>
    <property type="match status" value="1"/>
</dbReference>
<keyword evidence="7 9" id="KW-1133">Transmembrane helix</keyword>
<feature type="transmembrane region" description="Helical" evidence="9">
    <location>
        <begin position="194"/>
        <end position="212"/>
    </location>
</feature>
<feature type="domain" description="ABC transporter" evidence="10">
    <location>
        <begin position="370"/>
        <end position="604"/>
    </location>
</feature>
<dbReference type="CDD" id="cd18547">
    <property type="entry name" value="ABC_6TM_Tm288_like"/>
    <property type="match status" value="1"/>
</dbReference>
<dbReference type="OrthoDB" id="9772049at2"/>
<dbReference type="InterPro" id="IPR036640">
    <property type="entry name" value="ABC1_TM_sf"/>
</dbReference>
<keyword evidence="2" id="KW-0813">Transport</keyword>
<evidence type="ECO:0000256" key="9">
    <source>
        <dbReference type="SAM" id="Phobius"/>
    </source>
</evidence>
<dbReference type="InterPro" id="IPR039421">
    <property type="entry name" value="Type_1_exporter"/>
</dbReference>
<dbReference type="PROSITE" id="PS00211">
    <property type="entry name" value="ABC_TRANSPORTER_1"/>
    <property type="match status" value="1"/>
</dbReference>
<evidence type="ECO:0000313" key="13">
    <source>
        <dbReference type="EMBL" id="RAM01832.1"/>
    </source>
</evidence>
<feature type="domain" description="ABC transmembrane type-1" evidence="11">
    <location>
        <begin position="54"/>
        <end position="336"/>
    </location>
</feature>
<dbReference type="PROSITE" id="PS50893">
    <property type="entry name" value="ABC_TRANSPORTER_2"/>
    <property type="match status" value="1"/>
</dbReference>
<dbReference type="CDD" id="cd03254">
    <property type="entry name" value="ABCC_Glucan_exporter_like"/>
    <property type="match status" value="1"/>
</dbReference>
<reference evidence="13 14" key="1">
    <citation type="submission" date="2018-06" db="EMBL/GenBank/DDBJ databases">
        <title>Complete Genome Sequence of Desulfobacter hydrogenophilus (DSM3380).</title>
        <authorList>
            <person name="Marietou A."/>
            <person name="Schreiber L."/>
            <person name="Marshall I."/>
            <person name="Jorgensen B."/>
        </authorList>
    </citation>
    <scope>NUCLEOTIDE SEQUENCE [LARGE SCALE GENOMIC DNA]</scope>
    <source>
        <strain evidence="13 14">DSM 3380</strain>
    </source>
</reference>
<evidence type="ECO:0000256" key="4">
    <source>
        <dbReference type="ARBA" id="ARBA00022692"/>
    </source>
</evidence>
<keyword evidence="5" id="KW-0547">Nucleotide-binding</keyword>
<dbReference type="InterPro" id="IPR027417">
    <property type="entry name" value="P-loop_NTPase"/>
</dbReference>
<dbReference type="PANTHER" id="PTHR43394:SF1">
    <property type="entry name" value="ATP-BINDING CASSETTE SUB-FAMILY B MEMBER 10, MITOCHONDRIAL"/>
    <property type="match status" value="1"/>
</dbReference>
<dbReference type="FunFam" id="3.40.50.300:FF:000287">
    <property type="entry name" value="Multidrug ABC transporter ATP-binding protein"/>
    <property type="match status" value="1"/>
</dbReference>
<evidence type="ECO:0000256" key="7">
    <source>
        <dbReference type="ARBA" id="ARBA00022989"/>
    </source>
</evidence>
<feature type="transmembrane region" description="Helical" evidence="9">
    <location>
        <begin position="90"/>
        <end position="114"/>
    </location>
</feature>
<dbReference type="Pfam" id="PF00005">
    <property type="entry name" value="ABC_tran"/>
    <property type="match status" value="1"/>
</dbReference>
<dbReference type="RefSeq" id="WP_111956983.1">
    <property type="nucleotide sequence ID" value="NZ_CP036313.1"/>
</dbReference>
<reference evidence="12 15" key="2">
    <citation type="submission" date="2019-02" db="EMBL/GenBank/DDBJ databases">
        <title>Complete genome sequence of Desulfobacter hydrogenophilus AcRS1.</title>
        <authorList>
            <person name="Marietou A."/>
            <person name="Lund M.B."/>
            <person name="Marshall I.P.G."/>
            <person name="Schreiber L."/>
            <person name="Jorgensen B."/>
        </authorList>
    </citation>
    <scope>NUCLEOTIDE SEQUENCE [LARGE SCALE GENOMIC DNA]</scope>
    <source>
        <strain evidence="12 15">AcRS1</strain>
    </source>
</reference>
<evidence type="ECO:0000313" key="15">
    <source>
        <dbReference type="Proteomes" id="UP000293902"/>
    </source>
</evidence>
<evidence type="ECO:0000259" key="10">
    <source>
        <dbReference type="PROSITE" id="PS50893"/>
    </source>
</evidence>
<dbReference type="AlphaFoldDB" id="A0A328FEI2"/>
<evidence type="ECO:0000256" key="1">
    <source>
        <dbReference type="ARBA" id="ARBA00004651"/>
    </source>
</evidence>
<dbReference type="InterPro" id="IPR003593">
    <property type="entry name" value="AAA+_ATPase"/>
</dbReference>
<gene>
    <name evidence="13" type="ORF">DO021_12060</name>
    <name evidence="12" type="ORF">EYB58_09455</name>
</gene>
<dbReference type="GO" id="GO:0015421">
    <property type="term" value="F:ABC-type oligopeptide transporter activity"/>
    <property type="evidence" value="ECO:0007669"/>
    <property type="project" value="TreeGrafter"/>
</dbReference>
<proteinExistence type="predicted"/>
<dbReference type="Gene3D" id="3.40.50.300">
    <property type="entry name" value="P-loop containing nucleotide triphosphate hydrolases"/>
    <property type="match status" value="1"/>
</dbReference>
<keyword evidence="6 13" id="KW-0067">ATP-binding</keyword>
<evidence type="ECO:0000313" key="12">
    <source>
        <dbReference type="EMBL" id="QBH13125.1"/>
    </source>
</evidence>
<keyword evidence="4 9" id="KW-0812">Transmembrane</keyword>
<dbReference type="Pfam" id="PF00664">
    <property type="entry name" value="ABC_membrane"/>
    <property type="match status" value="1"/>
</dbReference>
<feature type="transmembrane region" description="Helical" evidence="9">
    <location>
        <begin position="169"/>
        <end position="187"/>
    </location>
</feature>
<dbReference type="GO" id="GO:0005524">
    <property type="term" value="F:ATP binding"/>
    <property type="evidence" value="ECO:0007669"/>
    <property type="project" value="UniProtKB-KW"/>
</dbReference>
<dbReference type="SMART" id="SM00382">
    <property type="entry name" value="AAA"/>
    <property type="match status" value="1"/>
</dbReference>
<organism evidence="13 14">
    <name type="scientific">Desulfobacter hydrogenophilus</name>
    <dbReference type="NCBI Taxonomy" id="2291"/>
    <lineage>
        <taxon>Bacteria</taxon>
        <taxon>Pseudomonadati</taxon>
        <taxon>Thermodesulfobacteriota</taxon>
        <taxon>Desulfobacteria</taxon>
        <taxon>Desulfobacterales</taxon>
        <taxon>Desulfobacteraceae</taxon>
        <taxon>Desulfobacter</taxon>
    </lineage>
</organism>
<dbReference type="InterPro" id="IPR003439">
    <property type="entry name" value="ABC_transporter-like_ATP-bd"/>
</dbReference>
<evidence type="ECO:0000256" key="2">
    <source>
        <dbReference type="ARBA" id="ARBA00022448"/>
    </source>
</evidence>
<sequence>MNVPISEDQKKRVPFGGAGEKGGKILASAERAKDKRSVMVRLWGYLSSQGRKLLLVVFLVAAATGFELLGPYLMGVAIDKYIATGNLRGLAFIVCIMILAYIMGSGITLVQSLIMAEVSQDTVRHLRKDLFSHLQTLSLRFFDQSSHGNLLSRFSNDVENISNVLNEGAAQFIAGVLMIASVTVVMFMMDMKMALVTISVMPFVFLLTKWIAARTRKGYRMQQQSLGILNGVIEETVVGQRVVKAYCKEHDVIQSFDRLNLDYRDSAVKAQTYMTVFGPIFGFLNNMNFAMVACAGGYFALKGSLTVGSVAVFLSYSRQFFRPVTQISAMYNSIQSALAGAERVFEVMGEEPEIVDIPDAQPLTNIRGDVIFEHVTFAYEKGNPVLKDISLHASPGETIALVGPTGAGKTTIINLLTRFYDIESGNIYVDGQRIDQIQKNSLRRQLGIVLQETFLFSDTVMENIRYGKLEATDEEVIAAAELSGASSFINRLPKNYETPLAEKGSNLSHGQRQLLSIARAILADPSILILDEATSSVDTRTEINIQTALLKLMEGRTSFVIAHRLSTIRGADNVIVIDKGEIVEQGTHIELLAKKGFYSRLYMSQFKGRSISDL</sequence>
<comment type="subcellular location">
    <subcellularLocation>
        <location evidence="1">Cell membrane</location>
        <topology evidence="1">Multi-pass membrane protein</topology>
    </subcellularLocation>
</comment>
<accession>A0A328FEI2</accession>
<dbReference type="PANTHER" id="PTHR43394">
    <property type="entry name" value="ATP-DEPENDENT PERMEASE MDL1, MITOCHONDRIAL"/>
    <property type="match status" value="1"/>
</dbReference>
<evidence type="ECO:0000256" key="8">
    <source>
        <dbReference type="ARBA" id="ARBA00023136"/>
    </source>
</evidence>
<evidence type="ECO:0000313" key="14">
    <source>
        <dbReference type="Proteomes" id="UP000248798"/>
    </source>
</evidence>
<dbReference type="Proteomes" id="UP000293902">
    <property type="component" value="Chromosome"/>
</dbReference>
<dbReference type="Gene3D" id="1.20.1560.10">
    <property type="entry name" value="ABC transporter type 1, transmembrane domain"/>
    <property type="match status" value="1"/>
</dbReference>
<dbReference type="InterPro" id="IPR017871">
    <property type="entry name" value="ABC_transporter-like_CS"/>
</dbReference>
<dbReference type="Proteomes" id="UP000248798">
    <property type="component" value="Unassembled WGS sequence"/>
</dbReference>
<feature type="transmembrane region" description="Helical" evidence="9">
    <location>
        <begin position="53"/>
        <end position="78"/>
    </location>
</feature>
<dbReference type="EMBL" id="CP036313">
    <property type="protein sequence ID" value="QBH13125.1"/>
    <property type="molecule type" value="Genomic_DNA"/>
</dbReference>
<keyword evidence="15" id="KW-1185">Reference proteome</keyword>
<dbReference type="PROSITE" id="PS50929">
    <property type="entry name" value="ABC_TM1F"/>
    <property type="match status" value="1"/>
</dbReference>
<dbReference type="SUPFAM" id="SSF52540">
    <property type="entry name" value="P-loop containing nucleoside triphosphate hydrolases"/>
    <property type="match status" value="1"/>
</dbReference>
<evidence type="ECO:0000256" key="5">
    <source>
        <dbReference type="ARBA" id="ARBA00022741"/>
    </source>
</evidence>
<evidence type="ECO:0000256" key="6">
    <source>
        <dbReference type="ARBA" id="ARBA00022840"/>
    </source>
</evidence>
<dbReference type="EMBL" id="QLNI01000022">
    <property type="protein sequence ID" value="RAM01832.1"/>
    <property type="molecule type" value="Genomic_DNA"/>
</dbReference>
<keyword evidence="8 9" id="KW-0472">Membrane</keyword>
<dbReference type="InterPro" id="IPR011527">
    <property type="entry name" value="ABC1_TM_dom"/>
</dbReference>
<evidence type="ECO:0000256" key="3">
    <source>
        <dbReference type="ARBA" id="ARBA00022475"/>
    </source>
</evidence>
<protein>
    <submittedName>
        <fullName evidence="12 13">ABC transporter ATP-binding protein</fullName>
    </submittedName>
</protein>
<dbReference type="GO" id="GO:0016887">
    <property type="term" value="F:ATP hydrolysis activity"/>
    <property type="evidence" value="ECO:0007669"/>
    <property type="project" value="InterPro"/>
</dbReference>
<name>A0A328FEI2_9BACT</name>
<dbReference type="FunFam" id="1.20.1560.10:FF:000011">
    <property type="entry name" value="Multidrug ABC transporter ATP-binding protein"/>
    <property type="match status" value="1"/>
</dbReference>
<dbReference type="GO" id="GO:0005886">
    <property type="term" value="C:plasma membrane"/>
    <property type="evidence" value="ECO:0007669"/>
    <property type="project" value="UniProtKB-SubCell"/>
</dbReference>
<keyword evidence="3" id="KW-1003">Cell membrane</keyword>